<dbReference type="EC" id="2.7.7.60" evidence="3"/>
<feature type="site" description="Positions MEP for the nucleophilic attack" evidence="3">
    <location>
        <position position="155"/>
    </location>
</feature>
<evidence type="ECO:0000313" key="5">
    <source>
        <dbReference type="Proteomes" id="UP001064106"/>
    </source>
</evidence>
<dbReference type="CDD" id="cd02516">
    <property type="entry name" value="CDP-ME_synthetase"/>
    <property type="match status" value="1"/>
</dbReference>
<dbReference type="PANTHER" id="PTHR32125">
    <property type="entry name" value="2-C-METHYL-D-ERYTHRITOL 4-PHOSPHATE CYTIDYLYLTRANSFERASE, CHLOROPLASTIC"/>
    <property type="match status" value="1"/>
</dbReference>
<gene>
    <name evidence="3" type="primary">ispD</name>
    <name evidence="4" type="ORF">MA04_01920</name>
</gene>
<comment type="caution">
    <text evidence="4">The sequence shown here is derived from an EMBL/GenBank/DDBJ whole genome shotgun (WGS) entry which is preliminary data.</text>
</comment>
<proteinExistence type="inferred from homology"/>
<keyword evidence="3" id="KW-0414">Isoprene biosynthesis</keyword>
<dbReference type="Pfam" id="PF01128">
    <property type="entry name" value="IspD"/>
    <property type="match status" value="1"/>
</dbReference>
<dbReference type="PANTHER" id="PTHR32125:SF4">
    <property type="entry name" value="2-C-METHYL-D-ERYTHRITOL 4-PHOSPHATE CYTIDYLYLTRANSFERASE, CHLOROPLASTIC"/>
    <property type="match status" value="1"/>
</dbReference>
<evidence type="ECO:0000256" key="2">
    <source>
        <dbReference type="ARBA" id="ARBA00022695"/>
    </source>
</evidence>
<dbReference type="SUPFAM" id="SSF53448">
    <property type="entry name" value="Nucleotide-diphospho-sugar transferases"/>
    <property type="match status" value="1"/>
</dbReference>
<reference evidence="4" key="1">
    <citation type="submission" date="2012-09" db="EMBL/GenBank/DDBJ databases">
        <title>Genome Sequence of alkane-degrading Bacterium Alcanivorax balearicus MACL04.</title>
        <authorList>
            <person name="Lai Q."/>
            <person name="Shao Z."/>
        </authorList>
    </citation>
    <scope>NUCLEOTIDE SEQUENCE</scope>
    <source>
        <strain evidence="4">MACL04</strain>
    </source>
</reference>
<keyword evidence="1 3" id="KW-0808">Transferase</keyword>
<feature type="site" description="Positions MEP for the nucleophilic attack" evidence="3">
    <location>
        <position position="208"/>
    </location>
</feature>
<dbReference type="Proteomes" id="UP001064106">
    <property type="component" value="Unassembled WGS sequence"/>
</dbReference>
<keyword evidence="2 3" id="KW-0548">Nucleotidyltransferase</keyword>
<dbReference type="InterPro" id="IPR050088">
    <property type="entry name" value="IspD/TarI_cytidylyltransf_bact"/>
</dbReference>
<comment type="catalytic activity">
    <reaction evidence="3">
        <text>2-C-methyl-D-erythritol 4-phosphate + CTP + H(+) = 4-CDP-2-C-methyl-D-erythritol + diphosphate</text>
        <dbReference type="Rhea" id="RHEA:13429"/>
        <dbReference type="ChEBI" id="CHEBI:15378"/>
        <dbReference type="ChEBI" id="CHEBI:33019"/>
        <dbReference type="ChEBI" id="CHEBI:37563"/>
        <dbReference type="ChEBI" id="CHEBI:57823"/>
        <dbReference type="ChEBI" id="CHEBI:58262"/>
        <dbReference type="EC" id="2.7.7.60"/>
    </reaction>
</comment>
<dbReference type="NCBIfam" id="TIGR00453">
    <property type="entry name" value="ispD"/>
    <property type="match status" value="1"/>
</dbReference>
<name>A0ABT2QYL7_9GAMM</name>
<comment type="pathway">
    <text evidence="3">Isoprenoid biosynthesis; isopentenyl diphosphate biosynthesis via DXP pathway; isopentenyl diphosphate from 1-deoxy-D-xylulose 5-phosphate: step 2/6.</text>
</comment>
<dbReference type="InterPro" id="IPR029044">
    <property type="entry name" value="Nucleotide-diphossugar_trans"/>
</dbReference>
<dbReference type="HAMAP" id="MF_00108">
    <property type="entry name" value="IspD"/>
    <property type="match status" value="1"/>
</dbReference>
<evidence type="ECO:0000256" key="3">
    <source>
        <dbReference type="HAMAP-Rule" id="MF_00108"/>
    </source>
</evidence>
<dbReference type="InterPro" id="IPR034683">
    <property type="entry name" value="IspD/TarI"/>
</dbReference>
<comment type="similarity">
    <text evidence="3">Belongs to the IspD/TarI cytidylyltransferase family. IspD subfamily.</text>
</comment>
<accession>A0ABT2QYL7</accession>
<dbReference type="EMBL" id="ARXS01000009">
    <property type="protein sequence ID" value="MCU5782620.1"/>
    <property type="molecule type" value="Genomic_DNA"/>
</dbReference>
<organism evidence="4 5">
    <name type="scientific">Alloalcanivorax balearicus MACL04</name>
    <dbReference type="NCBI Taxonomy" id="1177182"/>
    <lineage>
        <taxon>Bacteria</taxon>
        <taxon>Pseudomonadati</taxon>
        <taxon>Pseudomonadota</taxon>
        <taxon>Gammaproteobacteria</taxon>
        <taxon>Oceanospirillales</taxon>
        <taxon>Alcanivoracaceae</taxon>
        <taxon>Alloalcanivorax</taxon>
    </lineage>
</organism>
<feature type="site" description="Transition state stabilizer" evidence="3">
    <location>
        <position position="13"/>
    </location>
</feature>
<comment type="function">
    <text evidence="3">Catalyzes the formation of 4-diphosphocytidyl-2-C-methyl-D-erythritol from CTP and 2-C-methyl-D-erythritol 4-phosphate (MEP).</text>
</comment>
<evidence type="ECO:0000256" key="1">
    <source>
        <dbReference type="ARBA" id="ARBA00022679"/>
    </source>
</evidence>
<keyword evidence="5" id="KW-1185">Reference proteome</keyword>
<sequence length="235" mass="25096">MYAVVPAAGVGARMGASLPKQYLTLEGRTLAEHTLQRLLAFAPLSGVVVAVAEGDPWWPRLSLNGLSLQDHPRIRTVTGGASRAESVRAGLQAVLEQAPDAWALVHDMARPLVRLSDIQKLIDGVGEQGGILACPVVDTIKRADPGQCIDATVDRSLIWRALTPQLFPAAALAEALAAPDDAITDEASAMEARGWRPRLVAGNADNIKITVPEDLPLARFYLRRQGLDSGQEESS</sequence>
<dbReference type="Gene3D" id="3.90.550.10">
    <property type="entry name" value="Spore Coat Polysaccharide Biosynthesis Protein SpsA, Chain A"/>
    <property type="match status" value="1"/>
</dbReference>
<protein>
    <recommendedName>
        <fullName evidence="3">2-C-methyl-D-erythritol 4-phosphate cytidylyltransferase</fullName>
        <ecNumber evidence="3">2.7.7.60</ecNumber>
    </recommendedName>
    <alternativeName>
        <fullName evidence="3">4-diphosphocytidyl-2C-methyl-D-erythritol synthase</fullName>
    </alternativeName>
    <alternativeName>
        <fullName evidence="3">MEP cytidylyltransferase</fullName>
        <shortName evidence="3">MCT</shortName>
    </alternativeName>
</protein>
<evidence type="ECO:0000313" key="4">
    <source>
        <dbReference type="EMBL" id="MCU5782620.1"/>
    </source>
</evidence>
<feature type="site" description="Transition state stabilizer" evidence="3">
    <location>
        <position position="20"/>
    </location>
</feature>
<dbReference type="InterPro" id="IPR001228">
    <property type="entry name" value="IspD"/>
</dbReference>